<dbReference type="EMBL" id="RJKE01000001">
    <property type="protein sequence ID" value="ROO86167.1"/>
    <property type="molecule type" value="Genomic_DNA"/>
</dbReference>
<reference evidence="1 2" key="1">
    <citation type="submission" date="2018-11" db="EMBL/GenBank/DDBJ databases">
        <title>Sequencing the genomes of 1000 actinobacteria strains.</title>
        <authorList>
            <person name="Klenk H.-P."/>
        </authorList>
    </citation>
    <scope>NUCLEOTIDE SEQUENCE [LARGE SCALE GENOMIC DNA]</scope>
    <source>
        <strain evidence="1 2">DSM 44254</strain>
    </source>
</reference>
<dbReference type="OrthoDB" id="4276070at2"/>
<protein>
    <submittedName>
        <fullName evidence="1">Uncharacterized protein</fullName>
    </submittedName>
</protein>
<evidence type="ECO:0000313" key="2">
    <source>
        <dbReference type="Proteomes" id="UP000272400"/>
    </source>
</evidence>
<accession>A0A3N1CXZ1</accession>
<comment type="caution">
    <text evidence="1">The sequence shown here is derived from an EMBL/GenBank/DDBJ whole genome shotgun (WGS) entry which is preliminary data.</text>
</comment>
<evidence type="ECO:0000313" key="1">
    <source>
        <dbReference type="EMBL" id="ROO86167.1"/>
    </source>
</evidence>
<sequence>MTGGATAGGVWLREHLLDLGSALSTGDRAVVVRAWADPVRLREPVEVGRREVFLVAVGGTPGLAAAPGFGAVLDAFTAAGWSARRHGPEADVATASRDAFTVRVHGGEGILTFTGWTPVVFTDRELRQPHCTRTTAEAVLCHECEGWGVCLDCEGTARAPEGVRRRCRCVSSNAGPGRCGTCLGTGAVPAEALASLRRRHGTTTAPRPRTVEADAASHLEALITVAHLACPCGEFRALWRTTLTREPGGPFSTFTATCKGCAALRTHTFALPA</sequence>
<organism evidence="1 2">
    <name type="scientific">Actinocorallia herbida</name>
    <dbReference type="NCBI Taxonomy" id="58109"/>
    <lineage>
        <taxon>Bacteria</taxon>
        <taxon>Bacillati</taxon>
        <taxon>Actinomycetota</taxon>
        <taxon>Actinomycetes</taxon>
        <taxon>Streptosporangiales</taxon>
        <taxon>Thermomonosporaceae</taxon>
        <taxon>Actinocorallia</taxon>
    </lineage>
</organism>
<dbReference type="RefSeq" id="WP_123665594.1">
    <property type="nucleotide sequence ID" value="NZ_RJKE01000001.1"/>
</dbReference>
<dbReference type="Proteomes" id="UP000272400">
    <property type="component" value="Unassembled WGS sequence"/>
</dbReference>
<proteinExistence type="predicted"/>
<gene>
    <name evidence="1" type="ORF">EDD29_3730</name>
</gene>
<name>A0A3N1CXZ1_9ACTN</name>
<dbReference type="AlphaFoldDB" id="A0A3N1CXZ1"/>
<keyword evidence="2" id="KW-1185">Reference proteome</keyword>